<dbReference type="InterPro" id="IPR039231">
    <property type="entry name" value="TPGS2"/>
</dbReference>
<gene>
    <name evidence="3" type="ORF">RFI_28329</name>
</gene>
<dbReference type="Pfam" id="PF09346">
    <property type="entry name" value="SMI1_KNR4"/>
    <property type="match status" value="1"/>
</dbReference>
<comment type="caution">
    <text evidence="3">The sequence shown here is derived from an EMBL/GenBank/DDBJ whole genome shotgun (WGS) entry which is preliminary data.</text>
</comment>
<feature type="transmembrane region" description="Helical" evidence="1">
    <location>
        <begin position="195"/>
        <end position="216"/>
    </location>
</feature>
<dbReference type="PANTHER" id="PTHR31854:SF2">
    <property type="entry name" value="TUBULIN POLYGLUTAMYLASE COMPLEX SUBUNIT 2"/>
    <property type="match status" value="1"/>
</dbReference>
<accession>X6M4Z6</accession>
<feature type="transmembrane region" description="Helical" evidence="1">
    <location>
        <begin position="147"/>
        <end position="166"/>
    </location>
</feature>
<feature type="domain" description="Knr4/Smi1-like" evidence="2">
    <location>
        <begin position="6"/>
        <end position="122"/>
    </location>
</feature>
<reference evidence="3 4" key="1">
    <citation type="journal article" date="2013" name="Curr. Biol.">
        <title>The Genome of the Foraminiferan Reticulomyxa filosa.</title>
        <authorList>
            <person name="Glockner G."/>
            <person name="Hulsmann N."/>
            <person name="Schleicher M."/>
            <person name="Noegel A.A."/>
            <person name="Eichinger L."/>
            <person name="Gallinger C."/>
            <person name="Pawlowski J."/>
            <person name="Sierra R."/>
            <person name="Euteneuer U."/>
            <person name="Pillet L."/>
            <person name="Moustafa A."/>
            <person name="Platzer M."/>
            <person name="Groth M."/>
            <person name="Szafranski K."/>
            <person name="Schliwa M."/>
        </authorList>
    </citation>
    <scope>NUCLEOTIDE SEQUENCE [LARGE SCALE GENOMIC DNA]</scope>
</reference>
<proteinExistence type="predicted"/>
<keyword evidence="4" id="KW-1185">Reference proteome</keyword>
<dbReference type="InterPro" id="IPR037883">
    <property type="entry name" value="Knr4/Smi1-like_sf"/>
</dbReference>
<dbReference type="Proteomes" id="UP000023152">
    <property type="component" value="Unassembled WGS sequence"/>
</dbReference>
<dbReference type="PANTHER" id="PTHR31854">
    <property type="entry name" value="TUBULIN POLYGLUTAMYLASE COMPLEX SUBUNIT 2"/>
    <property type="match status" value="1"/>
</dbReference>
<dbReference type="SUPFAM" id="SSF160631">
    <property type="entry name" value="SMI1/KNR4-like"/>
    <property type="match status" value="1"/>
</dbReference>
<name>X6M4Z6_RETFI</name>
<organism evidence="3 4">
    <name type="scientific">Reticulomyxa filosa</name>
    <dbReference type="NCBI Taxonomy" id="46433"/>
    <lineage>
        <taxon>Eukaryota</taxon>
        <taxon>Sar</taxon>
        <taxon>Rhizaria</taxon>
        <taxon>Retaria</taxon>
        <taxon>Foraminifera</taxon>
        <taxon>Monothalamids</taxon>
        <taxon>Reticulomyxidae</taxon>
        <taxon>Reticulomyxa</taxon>
    </lineage>
</organism>
<keyword evidence="1" id="KW-0812">Transmembrane</keyword>
<dbReference type="EMBL" id="ASPP01024396">
    <property type="protein sequence ID" value="ETO09058.1"/>
    <property type="molecule type" value="Genomic_DNA"/>
</dbReference>
<keyword evidence="1" id="KW-0472">Membrane</keyword>
<evidence type="ECO:0000256" key="1">
    <source>
        <dbReference type="SAM" id="Phobius"/>
    </source>
</evidence>
<sequence>MKKYQPCKLPEDYKSFLRISNGFLLQWQMKYDGEILPLGCMHLSSLSQVKPIETVEIILNYQNEKSIIREKSKFPIGFDIDSMCNNGKVVLMFENDLSKSSIWFQDLSYNWNFIADSFTSYYRLMLLHLGISTWQSAFTSNGLNHTTIVKCIYLLLYLFVTSYYLFYNNSNGYDFLRQRDWILISDIIHMDKDGLHLKLFIVKFYNTIFISFFLYIKKYK</sequence>
<keyword evidence="1" id="KW-1133">Transmembrane helix</keyword>
<evidence type="ECO:0000313" key="3">
    <source>
        <dbReference type="EMBL" id="ETO09058.1"/>
    </source>
</evidence>
<dbReference type="OrthoDB" id="10249691at2759"/>
<protein>
    <recommendedName>
        <fullName evidence="2">Knr4/Smi1-like domain-containing protein</fullName>
    </recommendedName>
</protein>
<dbReference type="AlphaFoldDB" id="X6M4Z6"/>
<evidence type="ECO:0000259" key="2">
    <source>
        <dbReference type="Pfam" id="PF09346"/>
    </source>
</evidence>
<dbReference type="Gene3D" id="3.40.1580.10">
    <property type="entry name" value="SMI1/KNR4-like"/>
    <property type="match status" value="1"/>
</dbReference>
<evidence type="ECO:0000313" key="4">
    <source>
        <dbReference type="Proteomes" id="UP000023152"/>
    </source>
</evidence>
<dbReference type="InterPro" id="IPR018958">
    <property type="entry name" value="Knr4/Smi1-like_dom"/>
</dbReference>